<organism evidence="1 2">
    <name type="scientific">Tagetes erecta</name>
    <name type="common">African marigold</name>
    <dbReference type="NCBI Taxonomy" id="13708"/>
    <lineage>
        <taxon>Eukaryota</taxon>
        <taxon>Viridiplantae</taxon>
        <taxon>Streptophyta</taxon>
        <taxon>Embryophyta</taxon>
        <taxon>Tracheophyta</taxon>
        <taxon>Spermatophyta</taxon>
        <taxon>Magnoliopsida</taxon>
        <taxon>eudicotyledons</taxon>
        <taxon>Gunneridae</taxon>
        <taxon>Pentapetalae</taxon>
        <taxon>asterids</taxon>
        <taxon>campanulids</taxon>
        <taxon>Asterales</taxon>
        <taxon>Asteraceae</taxon>
        <taxon>Asteroideae</taxon>
        <taxon>Heliantheae alliance</taxon>
        <taxon>Tageteae</taxon>
        <taxon>Tagetes</taxon>
    </lineage>
</organism>
<gene>
    <name evidence="1" type="ORF">QVD17_18592</name>
</gene>
<proteinExistence type="predicted"/>
<protein>
    <submittedName>
        <fullName evidence="1">Uncharacterized protein</fullName>
    </submittedName>
</protein>
<dbReference type="Proteomes" id="UP001229421">
    <property type="component" value="Unassembled WGS sequence"/>
</dbReference>
<dbReference type="AlphaFoldDB" id="A0AAD8KIE4"/>
<accession>A0AAD8KIE4</accession>
<dbReference type="EMBL" id="JAUHHV010000005">
    <property type="protein sequence ID" value="KAK1423294.1"/>
    <property type="molecule type" value="Genomic_DNA"/>
</dbReference>
<name>A0AAD8KIE4_TARER</name>
<comment type="caution">
    <text evidence="1">The sequence shown here is derived from an EMBL/GenBank/DDBJ whole genome shotgun (WGS) entry which is preliminary data.</text>
</comment>
<sequence>MNEKKKFGLETIVAYHISSPTFAVSRISSIISFFFFDQIFFHQIQFNNSIQTPFQFTLTSDLYHHFNSSSPIHDFISPHKKP</sequence>
<evidence type="ECO:0000313" key="2">
    <source>
        <dbReference type="Proteomes" id="UP001229421"/>
    </source>
</evidence>
<keyword evidence="2" id="KW-1185">Reference proteome</keyword>
<reference evidence="1" key="1">
    <citation type="journal article" date="2023" name="bioRxiv">
        <title>Improved chromosome-level genome assembly for marigold (Tagetes erecta).</title>
        <authorList>
            <person name="Jiang F."/>
            <person name="Yuan L."/>
            <person name="Wang S."/>
            <person name="Wang H."/>
            <person name="Xu D."/>
            <person name="Wang A."/>
            <person name="Fan W."/>
        </authorList>
    </citation>
    <scope>NUCLEOTIDE SEQUENCE</scope>
    <source>
        <strain evidence="1">WSJ</strain>
        <tissue evidence="1">Leaf</tissue>
    </source>
</reference>
<evidence type="ECO:0000313" key="1">
    <source>
        <dbReference type="EMBL" id="KAK1423294.1"/>
    </source>
</evidence>